<dbReference type="PROSITE" id="PS50835">
    <property type="entry name" value="IG_LIKE"/>
    <property type="match status" value="1"/>
</dbReference>
<dbReference type="SMART" id="SM00409">
    <property type="entry name" value="IG"/>
    <property type="match status" value="1"/>
</dbReference>
<dbReference type="InterPro" id="IPR050488">
    <property type="entry name" value="Ig_Fc_receptor"/>
</dbReference>
<keyword evidence="1 3" id="KW-0732">Signal</keyword>
<accession>A0A665U5H1</accession>
<dbReference type="Gene3D" id="2.60.40.10">
    <property type="entry name" value="Immunoglobulins"/>
    <property type="match status" value="1"/>
</dbReference>
<evidence type="ECO:0000256" key="3">
    <source>
        <dbReference type="SAM" id="SignalP"/>
    </source>
</evidence>
<dbReference type="GO" id="GO:0004888">
    <property type="term" value="F:transmembrane signaling receptor activity"/>
    <property type="evidence" value="ECO:0007669"/>
    <property type="project" value="TreeGrafter"/>
</dbReference>
<dbReference type="Ensembl" id="ENSENLT00000015163.1">
    <property type="protein sequence ID" value="ENSENLP00000014575.1"/>
    <property type="gene ID" value="ENSENLG00000006861.1"/>
</dbReference>
<dbReference type="InterPro" id="IPR003598">
    <property type="entry name" value="Ig_sub2"/>
</dbReference>
<reference evidence="5" key="2">
    <citation type="submission" date="2025-08" db="UniProtKB">
        <authorList>
            <consortium name="Ensembl"/>
        </authorList>
    </citation>
    <scope>IDENTIFICATION</scope>
</reference>
<dbReference type="InterPro" id="IPR007110">
    <property type="entry name" value="Ig-like_dom"/>
</dbReference>
<dbReference type="Proteomes" id="UP000472264">
    <property type="component" value="Chromosome 7"/>
</dbReference>
<dbReference type="InParanoid" id="A0A665U5H1"/>
<name>A0A665U5H1_ECHNA</name>
<evidence type="ECO:0000313" key="6">
    <source>
        <dbReference type="Proteomes" id="UP000472264"/>
    </source>
</evidence>
<dbReference type="InterPro" id="IPR036179">
    <property type="entry name" value="Ig-like_dom_sf"/>
</dbReference>
<organism evidence="5 6">
    <name type="scientific">Echeneis naucrates</name>
    <name type="common">Live sharksucker</name>
    <dbReference type="NCBI Taxonomy" id="173247"/>
    <lineage>
        <taxon>Eukaryota</taxon>
        <taxon>Metazoa</taxon>
        <taxon>Chordata</taxon>
        <taxon>Craniata</taxon>
        <taxon>Vertebrata</taxon>
        <taxon>Euteleostomi</taxon>
        <taxon>Actinopterygii</taxon>
        <taxon>Neopterygii</taxon>
        <taxon>Teleostei</taxon>
        <taxon>Neoteleostei</taxon>
        <taxon>Acanthomorphata</taxon>
        <taxon>Carangaria</taxon>
        <taxon>Carangiformes</taxon>
        <taxon>Echeneidae</taxon>
        <taxon>Echeneis</taxon>
    </lineage>
</organism>
<dbReference type="Pfam" id="PF13895">
    <property type="entry name" value="Ig_2"/>
    <property type="match status" value="1"/>
</dbReference>
<feature type="chain" id="PRO_5025598650" description="Ig-like domain-containing protein" evidence="3">
    <location>
        <begin position="17"/>
        <end position="137"/>
    </location>
</feature>
<evidence type="ECO:0000256" key="2">
    <source>
        <dbReference type="ARBA" id="ARBA00023157"/>
    </source>
</evidence>
<dbReference type="OMA" id="FIIHNAS"/>
<evidence type="ECO:0000256" key="1">
    <source>
        <dbReference type="ARBA" id="ARBA00022729"/>
    </source>
</evidence>
<dbReference type="GO" id="GO:0006955">
    <property type="term" value="P:immune response"/>
    <property type="evidence" value="ECO:0007669"/>
    <property type="project" value="TreeGrafter"/>
</dbReference>
<dbReference type="PANTHER" id="PTHR11481">
    <property type="entry name" value="IMMUNOGLOBULIN FC RECEPTOR"/>
    <property type="match status" value="1"/>
</dbReference>
<keyword evidence="2" id="KW-1015">Disulfide bond</keyword>
<evidence type="ECO:0000313" key="5">
    <source>
        <dbReference type="Ensembl" id="ENSENLP00000014575.1"/>
    </source>
</evidence>
<dbReference type="GO" id="GO:0009897">
    <property type="term" value="C:external side of plasma membrane"/>
    <property type="evidence" value="ECO:0007669"/>
    <property type="project" value="TreeGrafter"/>
</dbReference>
<evidence type="ECO:0000259" key="4">
    <source>
        <dbReference type="PROSITE" id="PS50835"/>
    </source>
</evidence>
<dbReference type="CDD" id="cd00096">
    <property type="entry name" value="Ig"/>
    <property type="match status" value="1"/>
</dbReference>
<reference evidence="5" key="3">
    <citation type="submission" date="2025-09" db="UniProtKB">
        <authorList>
            <consortium name="Ensembl"/>
        </authorList>
    </citation>
    <scope>IDENTIFICATION</scope>
</reference>
<dbReference type="AlphaFoldDB" id="A0A665U5H1"/>
<sequence length="137" mass="15879">MHALKFNVFIFHLCQARFLFYFSALSSEKKPTPLVTREPDSDKLYAGESVSLNCKVPVSSGWEYQWYKDEENISSNSNFIIHNASSSDNGIYKCRANRDKSIYKTEMSDERVFHGLKVSVYGEIFFFCFFCCICSLK</sequence>
<dbReference type="SUPFAM" id="SSF48726">
    <property type="entry name" value="Immunoglobulin"/>
    <property type="match status" value="1"/>
</dbReference>
<protein>
    <recommendedName>
        <fullName evidence="4">Ig-like domain-containing protein</fullName>
    </recommendedName>
</protein>
<feature type="domain" description="Ig-like" evidence="4">
    <location>
        <begin position="33"/>
        <end position="108"/>
    </location>
</feature>
<proteinExistence type="predicted"/>
<feature type="signal peptide" evidence="3">
    <location>
        <begin position="1"/>
        <end position="16"/>
    </location>
</feature>
<keyword evidence="6" id="KW-1185">Reference proteome</keyword>
<reference evidence="5" key="1">
    <citation type="submission" date="2021-04" db="EMBL/GenBank/DDBJ databases">
        <authorList>
            <consortium name="Wellcome Sanger Institute Data Sharing"/>
        </authorList>
    </citation>
    <scope>NUCLEOTIDE SEQUENCE [LARGE SCALE GENOMIC DNA]</scope>
</reference>
<dbReference type="InterPro" id="IPR013783">
    <property type="entry name" value="Ig-like_fold"/>
</dbReference>
<dbReference type="GO" id="GO:0007166">
    <property type="term" value="P:cell surface receptor signaling pathway"/>
    <property type="evidence" value="ECO:0007669"/>
    <property type="project" value="TreeGrafter"/>
</dbReference>
<dbReference type="PANTHER" id="PTHR11481:SF112">
    <property type="entry name" value="FC RECEPTOR-LIKE PROTEIN 4-RELATED"/>
    <property type="match status" value="1"/>
</dbReference>
<dbReference type="SMART" id="SM00408">
    <property type="entry name" value="IGc2"/>
    <property type="match status" value="1"/>
</dbReference>
<dbReference type="InterPro" id="IPR003599">
    <property type="entry name" value="Ig_sub"/>
</dbReference>